<evidence type="ECO:0000313" key="8">
    <source>
        <dbReference type="EMBL" id="MFC3266997.1"/>
    </source>
</evidence>
<dbReference type="Gene3D" id="3.40.50.300">
    <property type="entry name" value="P-loop containing nucleotide triphosphate hydrolases"/>
    <property type="match status" value="2"/>
</dbReference>
<keyword evidence="2 5" id="KW-0812">Transmembrane</keyword>
<evidence type="ECO:0000259" key="7">
    <source>
        <dbReference type="PROSITE" id="PS50929"/>
    </source>
</evidence>
<dbReference type="PROSITE" id="PS50929">
    <property type="entry name" value="ABC_TM1F"/>
    <property type="match status" value="1"/>
</dbReference>
<feature type="domain" description="ABC transporter" evidence="6">
    <location>
        <begin position="368"/>
        <end position="786"/>
    </location>
</feature>
<feature type="transmembrane region" description="Helical" evidence="5">
    <location>
        <begin position="15"/>
        <end position="34"/>
    </location>
</feature>
<keyword evidence="8" id="KW-0547">Nucleotide-binding</keyword>
<dbReference type="InterPro" id="IPR011527">
    <property type="entry name" value="ABC1_TM_dom"/>
</dbReference>
<evidence type="ECO:0000256" key="5">
    <source>
        <dbReference type="SAM" id="Phobius"/>
    </source>
</evidence>
<protein>
    <submittedName>
        <fullName evidence="8">ATP-binding cassette domain-containing protein</fullName>
    </submittedName>
</protein>
<comment type="subcellular location">
    <subcellularLocation>
        <location evidence="1">Cell membrane</location>
        <topology evidence="1">Multi-pass membrane protein</topology>
    </subcellularLocation>
</comment>
<feature type="domain" description="ABC transmembrane type-1" evidence="7">
    <location>
        <begin position="93"/>
        <end position="326"/>
    </location>
</feature>
<sequence length="850" mass="90556">MERNPVRLVWRNSRLPHVAALLVLLLMAPVNWLLLELPRILVDDAVLGAAFKTSPTAPFMAMKLALPRPLSGGELVLFQGVTLERPGFFVAGCALVIALLALRSLLISLVAFLRSAIARRMAALLRMRLFTRVAAARGGGQDEAAEAARLAGSSLTAIAWFFGDAIIVPAMALSQLAIVLAFGASVGLHSGAMLLGLTLANVAVILWLAHAEDALNHETGSRQRAVTEAMRAAAQRADAIRAHGAIAVEEGYFRSLLARIDAVWRPLTRRVSLAAAARGFLREFGPLLMIAWGCWWVMAGQLTIGGMVALAFASVLLQRPVNALVSWRRERDQARAIIAEVARAHSPLLVRSASAGAPAAAPALQGPLAVRNLAAFDPASGLRVSGVSFETRLPAHVALVGEAGSGVETFAALLGGMVSPSSGEITVNGAPLQAFDGPGRARRIAYAGGAPIILAASVRDNLLYGCAEWDPERGGLVNGPDDATLQRVIAVAGLQDAVHALGLAAPVENGADPDIARRLIEARRALRAALARSDAASLVDPFDPEAYNVHATVAENLMFGLPVGDTFSEAHLASHPFMRAVLAAEDLARPLEEMGLAIARSLLEMFEGVPDGHPLFRQFSFFHRGERGAYEELLDRHADARRPRGATAARDHDMLVNLAFRYVETRHRLGLLDDSLKERIVRARVVFRELLPRALESAVAFYDPDHLCPAASLADNLLFGRVAHDVAGAEEKVQEMVTAILTEKGLDDLVFASGLAARISPGDMRAMAGRERLLDLARCLARRPEMLVATGVTESLSAAQAEALLVRLRAEMAGRSLFVTMRSAGLAADMETVVFARGAANRAPAAMTAA</sequence>
<proteinExistence type="predicted"/>
<keyword evidence="8" id="KW-0067">ATP-binding</keyword>
<dbReference type="InterPro" id="IPR036640">
    <property type="entry name" value="ABC1_TM_sf"/>
</dbReference>
<keyword evidence="3 5" id="KW-1133">Transmembrane helix</keyword>
<dbReference type="InterPro" id="IPR003439">
    <property type="entry name" value="ABC_transporter-like_ATP-bd"/>
</dbReference>
<dbReference type="SUPFAM" id="SSF90123">
    <property type="entry name" value="ABC transporter transmembrane region"/>
    <property type="match status" value="1"/>
</dbReference>
<dbReference type="PANTHER" id="PTHR24221:SF654">
    <property type="entry name" value="ATP-BINDING CASSETTE SUB-FAMILY B MEMBER 6"/>
    <property type="match status" value="1"/>
</dbReference>
<dbReference type="InterPro" id="IPR027417">
    <property type="entry name" value="P-loop_NTPase"/>
</dbReference>
<dbReference type="Gene3D" id="1.20.1560.10">
    <property type="entry name" value="ABC transporter type 1, transmembrane domain"/>
    <property type="match status" value="1"/>
</dbReference>
<evidence type="ECO:0000256" key="3">
    <source>
        <dbReference type="ARBA" id="ARBA00022989"/>
    </source>
</evidence>
<dbReference type="GO" id="GO:0005524">
    <property type="term" value="F:ATP binding"/>
    <property type="evidence" value="ECO:0007669"/>
    <property type="project" value="UniProtKB-KW"/>
</dbReference>
<evidence type="ECO:0000256" key="4">
    <source>
        <dbReference type="ARBA" id="ARBA00023136"/>
    </source>
</evidence>
<evidence type="ECO:0000313" key="9">
    <source>
        <dbReference type="Proteomes" id="UP001595536"/>
    </source>
</evidence>
<accession>A0ABV7LHG2</accession>
<evidence type="ECO:0000256" key="2">
    <source>
        <dbReference type="ARBA" id="ARBA00022692"/>
    </source>
</evidence>
<dbReference type="Proteomes" id="UP001595536">
    <property type="component" value="Unassembled WGS sequence"/>
</dbReference>
<comment type="caution">
    <text evidence="8">The sequence shown here is derived from an EMBL/GenBank/DDBJ whole genome shotgun (WGS) entry which is preliminary data.</text>
</comment>
<reference evidence="9" key="1">
    <citation type="journal article" date="2019" name="Int. J. Syst. Evol. Microbiol.">
        <title>The Global Catalogue of Microorganisms (GCM) 10K type strain sequencing project: providing services to taxonomists for standard genome sequencing and annotation.</title>
        <authorList>
            <consortium name="The Broad Institute Genomics Platform"/>
            <consortium name="The Broad Institute Genome Sequencing Center for Infectious Disease"/>
            <person name="Wu L."/>
            <person name="Ma J."/>
        </authorList>
    </citation>
    <scope>NUCLEOTIDE SEQUENCE [LARGE SCALE GENOMIC DNA]</scope>
    <source>
        <strain evidence="9">CCM 7941</strain>
    </source>
</reference>
<dbReference type="Pfam" id="PF00005">
    <property type="entry name" value="ABC_tran"/>
    <property type="match status" value="1"/>
</dbReference>
<dbReference type="InterPro" id="IPR039421">
    <property type="entry name" value="Type_1_exporter"/>
</dbReference>
<feature type="transmembrane region" description="Helical" evidence="5">
    <location>
        <begin position="88"/>
        <end position="113"/>
    </location>
</feature>
<feature type="transmembrane region" description="Helical" evidence="5">
    <location>
        <begin position="287"/>
        <end position="317"/>
    </location>
</feature>
<keyword evidence="9" id="KW-1185">Reference proteome</keyword>
<name>A0ABV7LHG2_9HYPH</name>
<dbReference type="SUPFAM" id="SSF52540">
    <property type="entry name" value="P-loop containing nucleoside triphosphate hydrolases"/>
    <property type="match status" value="1"/>
</dbReference>
<dbReference type="PROSITE" id="PS50893">
    <property type="entry name" value="ABC_TRANSPORTER_2"/>
    <property type="match status" value="1"/>
</dbReference>
<organism evidence="8 9">
    <name type="scientific">Camelimonas abortus</name>
    <dbReference type="NCBI Taxonomy" id="1017184"/>
    <lineage>
        <taxon>Bacteria</taxon>
        <taxon>Pseudomonadati</taxon>
        <taxon>Pseudomonadota</taxon>
        <taxon>Alphaproteobacteria</taxon>
        <taxon>Hyphomicrobiales</taxon>
        <taxon>Chelatococcaceae</taxon>
        <taxon>Camelimonas</taxon>
    </lineage>
</organism>
<dbReference type="RefSeq" id="WP_376832213.1">
    <property type="nucleotide sequence ID" value="NZ_JBHLWR010000006.1"/>
</dbReference>
<gene>
    <name evidence="8" type="ORF">ACFOEX_11640</name>
</gene>
<keyword evidence="4 5" id="KW-0472">Membrane</keyword>
<feature type="transmembrane region" description="Helical" evidence="5">
    <location>
        <begin position="188"/>
        <end position="209"/>
    </location>
</feature>
<evidence type="ECO:0000259" key="6">
    <source>
        <dbReference type="PROSITE" id="PS50893"/>
    </source>
</evidence>
<feature type="transmembrane region" description="Helical" evidence="5">
    <location>
        <begin position="158"/>
        <end position="182"/>
    </location>
</feature>
<evidence type="ECO:0000256" key="1">
    <source>
        <dbReference type="ARBA" id="ARBA00004651"/>
    </source>
</evidence>
<dbReference type="PANTHER" id="PTHR24221">
    <property type="entry name" value="ATP-BINDING CASSETTE SUB-FAMILY B"/>
    <property type="match status" value="1"/>
</dbReference>
<dbReference type="EMBL" id="JBHRUV010000070">
    <property type="protein sequence ID" value="MFC3266997.1"/>
    <property type="molecule type" value="Genomic_DNA"/>
</dbReference>